<proteinExistence type="predicted"/>
<keyword evidence="4" id="KW-0862">Zinc</keyword>
<evidence type="ECO:0000256" key="3">
    <source>
        <dbReference type="PROSITE-ProRule" id="PRU00023"/>
    </source>
</evidence>
<dbReference type="GO" id="GO:0008270">
    <property type="term" value="F:zinc ion binding"/>
    <property type="evidence" value="ECO:0007669"/>
    <property type="project" value="UniProtKB-KW"/>
</dbReference>
<keyword evidence="8" id="KW-1185">Reference proteome</keyword>
<dbReference type="PANTHER" id="PTHR24166:SF45">
    <property type="entry name" value="E3 UBIQUITIN-PROTEIN LIGASE XBAT35"/>
    <property type="match status" value="1"/>
</dbReference>
<dbReference type="InterPro" id="IPR013083">
    <property type="entry name" value="Znf_RING/FYVE/PHD"/>
</dbReference>
<feature type="domain" description="RING-type" evidence="6">
    <location>
        <begin position="462"/>
        <end position="501"/>
    </location>
</feature>
<feature type="region of interest" description="Disordered" evidence="5">
    <location>
        <begin position="434"/>
        <end position="456"/>
    </location>
</feature>
<reference evidence="7 8" key="1">
    <citation type="submission" date="2020-08" db="EMBL/GenBank/DDBJ databases">
        <title>Plant Genome Project.</title>
        <authorList>
            <person name="Zhang R.-G."/>
        </authorList>
    </citation>
    <scope>NUCLEOTIDE SEQUENCE [LARGE SCALE GENOMIC DNA]</scope>
    <source>
        <tissue evidence="7">Rhizome</tissue>
    </source>
</reference>
<evidence type="ECO:0000313" key="8">
    <source>
        <dbReference type="Proteomes" id="UP000734854"/>
    </source>
</evidence>
<keyword evidence="1" id="KW-0677">Repeat</keyword>
<feature type="repeat" description="ANK" evidence="3">
    <location>
        <begin position="75"/>
        <end position="107"/>
    </location>
</feature>
<evidence type="ECO:0000256" key="2">
    <source>
        <dbReference type="ARBA" id="ARBA00023043"/>
    </source>
</evidence>
<evidence type="ECO:0000313" key="7">
    <source>
        <dbReference type="EMBL" id="KAG6517196.1"/>
    </source>
</evidence>
<dbReference type="PROSITE" id="PS50297">
    <property type="entry name" value="ANK_REP_REGION"/>
    <property type="match status" value="2"/>
</dbReference>
<dbReference type="CDD" id="cd23129">
    <property type="entry name" value="RING-HC_XBAT35-like"/>
    <property type="match status" value="1"/>
</dbReference>
<accession>A0A8J5GZ31</accession>
<dbReference type="SUPFAM" id="SSF48403">
    <property type="entry name" value="Ankyrin repeat"/>
    <property type="match status" value="1"/>
</dbReference>
<dbReference type="Pfam" id="PF13637">
    <property type="entry name" value="Ank_4"/>
    <property type="match status" value="1"/>
</dbReference>
<dbReference type="AlphaFoldDB" id="A0A8J5GZ31"/>
<dbReference type="InterPro" id="IPR050889">
    <property type="entry name" value="Dendritic_Spine_Reg/Scaffold"/>
</dbReference>
<sequence>MGASQSKDELLYQQVSYGNIEGIRALRGQGAGLEWVDKEGKTPLIVACSRHDLVPVAYALIELGARVNAYRPGCHAGTALHHAAKKGCEQTVQLLLSNGANPFVLNDDCHTALDLARERGHLNVVRAIESRISLFSGWLREAYGPGFLEAFAPQLLIRKIWAVVLPCDPRNPTNPLKFELVIYPDLQTSRPRSVVLLWKAQIEEPKFNQVDPAIVIVDKPTRTRYKLFAANEGDKQQLLWFLRACKGISQVSGVPTSIPETPIGASMPHPQQTISNVSTQAEAPPIHTQEYIEMEMAINASIQTAMAEGVPPVQSNPHTSDTNGWGTSSENTAYNGWAPQIVDTTSKMNNRMPTNEPDATGGAVPVVPSSALPSIQKPEPAVIQPSHEDPSTTVAPSAPPISEDTLLDGPIHYPSIDSSPIDMSMTMAQIVHDNAESEDVDASSKTESSEEKAGSSSTSSCCVICLDAPVEGACIPCGHMAGCMSCLKEIESKQWGCPVCRAKIDQVVRLYAV</sequence>
<dbReference type="SMART" id="SM00248">
    <property type="entry name" value="ANK"/>
    <property type="match status" value="3"/>
</dbReference>
<gene>
    <name evidence="7" type="ORF">ZIOFF_020576</name>
</gene>
<keyword evidence="2 3" id="KW-0040">ANK repeat</keyword>
<dbReference type="PROSITE" id="PS50089">
    <property type="entry name" value="ZF_RING_2"/>
    <property type="match status" value="1"/>
</dbReference>
<protein>
    <recommendedName>
        <fullName evidence="6">RING-type domain-containing protein</fullName>
    </recommendedName>
</protein>
<feature type="region of interest" description="Disordered" evidence="5">
    <location>
        <begin position="313"/>
        <end position="334"/>
    </location>
</feature>
<dbReference type="InterPro" id="IPR001841">
    <property type="entry name" value="Znf_RING"/>
</dbReference>
<keyword evidence="4" id="KW-0479">Metal-binding</keyword>
<comment type="caution">
    <text evidence="7">The sequence shown here is derived from an EMBL/GenBank/DDBJ whole genome shotgun (WGS) entry which is preliminary data.</text>
</comment>
<feature type="repeat" description="ANK" evidence="3">
    <location>
        <begin position="39"/>
        <end position="72"/>
    </location>
</feature>
<dbReference type="SMART" id="SM00184">
    <property type="entry name" value="RING"/>
    <property type="match status" value="1"/>
</dbReference>
<evidence type="ECO:0000256" key="4">
    <source>
        <dbReference type="PROSITE-ProRule" id="PRU00175"/>
    </source>
</evidence>
<feature type="compositionally biased region" description="Basic and acidic residues" evidence="5">
    <location>
        <begin position="442"/>
        <end position="453"/>
    </location>
</feature>
<organism evidence="7 8">
    <name type="scientific">Zingiber officinale</name>
    <name type="common">Ginger</name>
    <name type="synonym">Amomum zingiber</name>
    <dbReference type="NCBI Taxonomy" id="94328"/>
    <lineage>
        <taxon>Eukaryota</taxon>
        <taxon>Viridiplantae</taxon>
        <taxon>Streptophyta</taxon>
        <taxon>Embryophyta</taxon>
        <taxon>Tracheophyta</taxon>
        <taxon>Spermatophyta</taxon>
        <taxon>Magnoliopsida</taxon>
        <taxon>Liliopsida</taxon>
        <taxon>Zingiberales</taxon>
        <taxon>Zingiberaceae</taxon>
        <taxon>Zingiber</taxon>
    </lineage>
</organism>
<feature type="region of interest" description="Disordered" evidence="5">
    <location>
        <begin position="347"/>
        <end position="419"/>
    </location>
</feature>
<dbReference type="EMBL" id="JACMSC010000006">
    <property type="protein sequence ID" value="KAG6517196.1"/>
    <property type="molecule type" value="Genomic_DNA"/>
</dbReference>
<dbReference type="Gene3D" id="3.30.40.10">
    <property type="entry name" value="Zinc/RING finger domain, C3HC4 (zinc finger)"/>
    <property type="match status" value="1"/>
</dbReference>
<evidence type="ECO:0000256" key="1">
    <source>
        <dbReference type="ARBA" id="ARBA00022737"/>
    </source>
</evidence>
<keyword evidence="4" id="KW-0863">Zinc-finger</keyword>
<dbReference type="InterPro" id="IPR036770">
    <property type="entry name" value="Ankyrin_rpt-contain_sf"/>
</dbReference>
<dbReference type="Proteomes" id="UP000734854">
    <property type="component" value="Unassembled WGS sequence"/>
</dbReference>
<dbReference type="Pfam" id="PF13920">
    <property type="entry name" value="zf-C3HC4_3"/>
    <property type="match status" value="1"/>
</dbReference>
<dbReference type="Gene3D" id="1.25.40.20">
    <property type="entry name" value="Ankyrin repeat-containing domain"/>
    <property type="match status" value="1"/>
</dbReference>
<dbReference type="InterPro" id="IPR002110">
    <property type="entry name" value="Ankyrin_rpt"/>
</dbReference>
<evidence type="ECO:0000259" key="6">
    <source>
        <dbReference type="PROSITE" id="PS50089"/>
    </source>
</evidence>
<dbReference type="PANTHER" id="PTHR24166">
    <property type="entry name" value="ROLLING PEBBLES, ISOFORM B"/>
    <property type="match status" value="1"/>
</dbReference>
<dbReference type="SUPFAM" id="SSF57850">
    <property type="entry name" value="RING/U-box"/>
    <property type="match status" value="1"/>
</dbReference>
<evidence type="ECO:0000256" key="5">
    <source>
        <dbReference type="SAM" id="MobiDB-lite"/>
    </source>
</evidence>
<name>A0A8J5GZ31_ZINOF</name>
<dbReference type="PROSITE" id="PS50088">
    <property type="entry name" value="ANK_REPEAT"/>
    <property type="match status" value="2"/>
</dbReference>